<keyword evidence="2" id="KW-1185">Reference proteome</keyword>
<dbReference type="Pfam" id="PF10386">
    <property type="entry name" value="DUF2441"/>
    <property type="match status" value="1"/>
</dbReference>
<dbReference type="AlphaFoldDB" id="A0A4P7VJQ2"/>
<reference evidence="1 2" key="1">
    <citation type="submission" date="2019-02" db="EMBL/GenBank/DDBJ databases">
        <title>Isolation and identification of novel species under the genus Muribaculum.</title>
        <authorList>
            <person name="Miyake S."/>
            <person name="Ding Y."/>
            <person name="Low A."/>
            <person name="Soh M."/>
            <person name="Seedorf H."/>
        </authorList>
    </citation>
    <scope>NUCLEOTIDE SEQUENCE [LARGE SCALE GENOMIC DNA]</scope>
    <source>
        <strain evidence="1 2">TLL-A4</strain>
    </source>
</reference>
<organism evidence="1 2">
    <name type="scientific">Muribaculum gordoncarteri</name>
    <dbReference type="NCBI Taxonomy" id="2530390"/>
    <lineage>
        <taxon>Bacteria</taxon>
        <taxon>Pseudomonadati</taxon>
        <taxon>Bacteroidota</taxon>
        <taxon>Bacteroidia</taxon>
        <taxon>Bacteroidales</taxon>
        <taxon>Muribaculaceae</taxon>
        <taxon>Muribaculum</taxon>
    </lineage>
</organism>
<dbReference type="InterPro" id="IPR018840">
    <property type="entry name" value="DUF2441"/>
</dbReference>
<evidence type="ECO:0000313" key="1">
    <source>
        <dbReference type="EMBL" id="QCD35564.1"/>
    </source>
</evidence>
<dbReference type="RefSeq" id="WP_123397176.1">
    <property type="nucleotide sequence ID" value="NZ_CP039393.1"/>
</dbReference>
<name>A0A4P7VJQ2_9BACT</name>
<dbReference type="Proteomes" id="UP000297031">
    <property type="component" value="Chromosome"/>
</dbReference>
<dbReference type="KEGG" id="mgod:E7746_06490"/>
<evidence type="ECO:0000313" key="2">
    <source>
        <dbReference type="Proteomes" id="UP000297031"/>
    </source>
</evidence>
<protein>
    <submittedName>
        <fullName evidence="1">DUF2441 domain-containing protein</fullName>
    </submittedName>
</protein>
<dbReference type="Gene3D" id="3.20.170.10">
    <property type="entry name" value="ADP-ribosylation domain"/>
    <property type="match status" value="1"/>
</dbReference>
<dbReference type="SUPFAM" id="SSF56399">
    <property type="entry name" value="ADP-ribosylation"/>
    <property type="match status" value="1"/>
</dbReference>
<proteinExistence type="predicted"/>
<accession>A0A4P7VJQ2</accession>
<gene>
    <name evidence="1" type="ORF">E7746_06490</name>
</gene>
<dbReference type="EMBL" id="CP039393">
    <property type="protein sequence ID" value="QCD35564.1"/>
    <property type="molecule type" value="Genomic_DNA"/>
</dbReference>
<sequence>MSQADCNNKPKLNMGVLNDVSGVIVYHVVRIPKRQYEVNEPFEFPISERDFSSAPSYKQEAENLLEQARLNEFPEYPSRKDCLFVARNREDMDAWIHYKYRDDCDFVLYKILLEKGKLIWLDTEWYEGAAELLAPDNIVLTHNKTLPECISNYWNGVPYRKNGYGLIEGLFYGTAKILSKDKYQIRNRKIIKA</sequence>